<dbReference type="GO" id="GO:0005178">
    <property type="term" value="F:integrin binding"/>
    <property type="evidence" value="ECO:0007669"/>
    <property type="project" value="TreeGrafter"/>
</dbReference>
<dbReference type="GO" id="GO:0031258">
    <property type="term" value="C:lamellipodium membrane"/>
    <property type="evidence" value="ECO:0007669"/>
    <property type="project" value="UniProtKB-SubCell"/>
</dbReference>
<keyword evidence="10" id="KW-0677">Repeat</keyword>
<evidence type="ECO:0000256" key="17">
    <source>
        <dbReference type="ARBA" id="ARBA00023037"/>
    </source>
</evidence>
<dbReference type="FunFam" id="2.10.25.10:FF:000075">
    <property type="entry name" value="Integrin beta"/>
    <property type="match status" value="1"/>
</dbReference>
<dbReference type="PROSITE" id="PS00243">
    <property type="entry name" value="I_EGF_1"/>
    <property type="match status" value="1"/>
</dbReference>
<feature type="disulfide bond" evidence="24">
    <location>
        <begin position="486"/>
        <end position="524"/>
    </location>
</feature>
<evidence type="ECO:0000256" key="15">
    <source>
        <dbReference type="ARBA" id="ARBA00022989"/>
    </source>
</evidence>
<keyword evidence="6" id="KW-0597">Phosphoprotein</keyword>
<evidence type="ECO:0000256" key="18">
    <source>
        <dbReference type="ARBA" id="ARBA00023136"/>
    </source>
</evidence>
<feature type="signal peptide" evidence="27">
    <location>
        <begin position="1"/>
        <end position="26"/>
    </location>
</feature>
<dbReference type="SMART" id="SM01241">
    <property type="entry name" value="Integrin_b_cyt"/>
    <property type="match status" value="1"/>
</dbReference>
<feature type="disulfide bond" evidence="24">
    <location>
        <begin position="627"/>
        <end position="630"/>
    </location>
</feature>
<dbReference type="InterPro" id="IPR057243">
    <property type="entry name" value="Integrin_I-EGF_CS"/>
</dbReference>
<keyword evidence="18 26" id="KW-0472">Membrane</keyword>
<evidence type="ECO:0000313" key="31">
    <source>
        <dbReference type="EMBL" id="AVP12654.1"/>
    </source>
</evidence>
<dbReference type="InterPro" id="IPR013111">
    <property type="entry name" value="EGF_extracell"/>
</dbReference>
<feature type="chain" id="PRO_5015175902" description="Integrin beta" evidence="27">
    <location>
        <begin position="27"/>
        <end position="789"/>
    </location>
</feature>
<dbReference type="Pfam" id="PF08725">
    <property type="entry name" value="Integrin_b_cyt"/>
    <property type="match status" value="1"/>
</dbReference>
<keyword evidence="14" id="KW-0965">Cell junction</keyword>
<comment type="similarity">
    <text evidence="3 25">Belongs to the integrin beta chain family.</text>
</comment>
<dbReference type="GO" id="GO:0009986">
    <property type="term" value="C:cell surface"/>
    <property type="evidence" value="ECO:0007669"/>
    <property type="project" value="TreeGrafter"/>
</dbReference>
<dbReference type="InterPro" id="IPR036349">
    <property type="entry name" value="Integrin_bsu_tail_dom_sf"/>
</dbReference>
<evidence type="ECO:0000256" key="21">
    <source>
        <dbReference type="ARBA" id="ARBA00023257"/>
    </source>
</evidence>
<dbReference type="GO" id="GO:0016477">
    <property type="term" value="P:cell migration"/>
    <property type="evidence" value="ECO:0007669"/>
    <property type="project" value="TreeGrafter"/>
</dbReference>
<keyword evidence="19 24" id="KW-1015">Disulfide bond</keyword>
<dbReference type="SMART" id="SM01242">
    <property type="entry name" value="Integrin_B_tail"/>
    <property type="match status" value="1"/>
</dbReference>
<evidence type="ECO:0000259" key="29">
    <source>
        <dbReference type="SMART" id="SM01241"/>
    </source>
</evidence>
<dbReference type="Gene3D" id="2.10.25.10">
    <property type="entry name" value="Laminin"/>
    <property type="match status" value="4"/>
</dbReference>
<feature type="disulfide bond" evidence="24">
    <location>
        <begin position="42"/>
        <end position="52"/>
    </location>
</feature>
<dbReference type="InterPro" id="IPR015812">
    <property type="entry name" value="Integrin_bsu"/>
</dbReference>
<dbReference type="InterPro" id="IPR012896">
    <property type="entry name" value="Integrin_bsu_tail"/>
</dbReference>
<keyword evidence="20" id="KW-0325">Glycoprotein</keyword>
<keyword evidence="22" id="KW-0966">Cell projection</keyword>
<keyword evidence="5" id="KW-0245">EGF-like domain</keyword>
<feature type="disulfide bond" evidence="24">
    <location>
        <begin position="587"/>
        <end position="594"/>
    </location>
</feature>
<feature type="disulfide bond" evidence="24">
    <location>
        <begin position="530"/>
        <end position="535"/>
    </location>
</feature>
<feature type="domain" description="Integrin beta subunit cytoplasmic" evidence="29">
    <location>
        <begin position="741"/>
        <end position="787"/>
    </location>
</feature>
<keyword evidence="7 25" id="KW-0812">Transmembrane</keyword>
<keyword evidence="12" id="KW-0460">Magnesium</keyword>
<feature type="disulfide bond" evidence="24">
    <location>
        <begin position="608"/>
        <end position="613"/>
    </location>
</feature>
<evidence type="ECO:0000256" key="7">
    <source>
        <dbReference type="ARBA" id="ARBA00022692"/>
    </source>
</evidence>
<dbReference type="AlphaFoldDB" id="A0A2P1L4C3"/>
<dbReference type="SUPFAM" id="SSF103575">
    <property type="entry name" value="Plexin repeat"/>
    <property type="match status" value="1"/>
</dbReference>
<keyword evidence="17 25" id="KW-0401">Integrin</keyword>
<protein>
    <recommendedName>
        <fullName evidence="25">Integrin beta</fullName>
    </recommendedName>
</protein>
<evidence type="ECO:0000256" key="14">
    <source>
        <dbReference type="ARBA" id="ARBA00022949"/>
    </source>
</evidence>
<reference evidence="31" key="1">
    <citation type="journal article" date="2018" name="Dev. Comp. Immunol.">
        <title>Immune repertoire in the transcriptome of Littorina littorea reveals new trends in lophotrochozoan proto-complement evolution.</title>
        <authorList>
            <person name="Gorbushin A.M."/>
        </authorList>
    </citation>
    <scope>NUCLEOTIDE SEQUENCE</scope>
</reference>
<dbReference type="GO" id="GO:0046872">
    <property type="term" value="F:metal ion binding"/>
    <property type="evidence" value="ECO:0007669"/>
    <property type="project" value="UniProtKB-KW"/>
</dbReference>
<feature type="disulfide bond" evidence="24">
    <location>
        <begin position="45"/>
        <end position="77"/>
    </location>
</feature>
<evidence type="ECO:0000256" key="5">
    <source>
        <dbReference type="ARBA" id="ARBA00022536"/>
    </source>
</evidence>
<evidence type="ECO:0000259" key="30">
    <source>
        <dbReference type="SMART" id="SM01242"/>
    </source>
</evidence>
<evidence type="ECO:0000256" key="11">
    <source>
        <dbReference type="ARBA" id="ARBA00022837"/>
    </source>
</evidence>
<dbReference type="Gene3D" id="2.60.40.1510">
    <property type="entry name" value="ntegrin, alpha v. Chain A, domain 3"/>
    <property type="match status" value="1"/>
</dbReference>
<evidence type="ECO:0000256" key="20">
    <source>
        <dbReference type="ARBA" id="ARBA00023180"/>
    </source>
</evidence>
<dbReference type="Gene3D" id="1.20.5.100">
    <property type="entry name" value="Cytochrome c1, transmembrane anchor, C-terminal"/>
    <property type="match status" value="1"/>
</dbReference>
<proteinExistence type="evidence at transcript level"/>
<keyword evidence="8" id="KW-0479">Metal-binding</keyword>
<comment type="subcellular location">
    <subcellularLocation>
        <location evidence="2">Cell junction</location>
    </subcellularLocation>
    <subcellularLocation>
        <location evidence="25">Cell membrane</location>
        <topology evidence="25">Single-pass type I membrane protein</topology>
    </subcellularLocation>
    <subcellularLocation>
        <location evidence="1">Cell projection</location>
        <location evidence="1">Lamellipodium membrane</location>
    </subcellularLocation>
    <subcellularLocation>
        <location evidence="23">Postsynaptic cell membrane</location>
        <topology evidence="23">Single-pass type I membrane protein</topology>
    </subcellularLocation>
</comment>
<dbReference type="SMART" id="SM00187">
    <property type="entry name" value="INB"/>
    <property type="match status" value="1"/>
</dbReference>
<dbReference type="InterPro" id="IPR014836">
    <property type="entry name" value="Integrin_bsu_cyt_dom"/>
</dbReference>
<dbReference type="Pfam" id="PF07965">
    <property type="entry name" value="Integrin_B_tail"/>
    <property type="match status" value="1"/>
</dbReference>
<dbReference type="GO" id="GO:0007160">
    <property type="term" value="P:cell-matrix adhesion"/>
    <property type="evidence" value="ECO:0007669"/>
    <property type="project" value="TreeGrafter"/>
</dbReference>
<dbReference type="PANTHER" id="PTHR10082">
    <property type="entry name" value="INTEGRIN BETA SUBUNIT"/>
    <property type="match status" value="1"/>
</dbReference>
<evidence type="ECO:0000256" key="16">
    <source>
        <dbReference type="ARBA" id="ARBA00023018"/>
    </source>
</evidence>
<dbReference type="FunFam" id="3.40.50.410:FF:000002">
    <property type="entry name" value="Integrin beta"/>
    <property type="match status" value="1"/>
</dbReference>
<evidence type="ECO:0000256" key="3">
    <source>
        <dbReference type="ARBA" id="ARBA00007449"/>
    </source>
</evidence>
<dbReference type="GO" id="GO:0045211">
    <property type="term" value="C:postsynaptic membrane"/>
    <property type="evidence" value="ECO:0007669"/>
    <property type="project" value="UniProtKB-SubCell"/>
</dbReference>
<feature type="disulfide bond" evidence="24">
    <location>
        <begin position="491"/>
        <end position="500"/>
    </location>
</feature>
<evidence type="ECO:0000259" key="28">
    <source>
        <dbReference type="SMART" id="SM00187"/>
    </source>
</evidence>
<dbReference type="GO" id="GO:0008284">
    <property type="term" value="P:positive regulation of cell population proliferation"/>
    <property type="evidence" value="ECO:0007669"/>
    <property type="project" value="UniProtKB-ARBA"/>
</dbReference>
<dbReference type="GO" id="GO:0008305">
    <property type="term" value="C:integrin complex"/>
    <property type="evidence" value="ECO:0007669"/>
    <property type="project" value="TreeGrafter"/>
</dbReference>
<feature type="disulfide bond" evidence="24">
    <location>
        <begin position="634"/>
        <end position="643"/>
    </location>
</feature>
<dbReference type="FunFam" id="2.10.25.10:FF:000036">
    <property type="entry name" value="Integrin beta"/>
    <property type="match status" value="1"/>
</dbReference>
<feature type="disulfide bond" evidence="24">
    <location>
        <begin position="610"/>
        <end position="656"/>
    </location>
</feature>
<name>A0A2P1L4C3_LITLI</name>
<dbReference type="FunFam" id="1.20.5.100:FF:000002">
    <property type="entry name" value="Integrin beta"/>
    <property type="match status" value="1"/>
</dbReference>
<evidence type="ECO:0000256" key="13">
    <source>
        <dbReference type="ARBA" id="ARBA00022889"/>
    </source>
</evidence>
<dbReference type="GO" id="GO:0007229">
    <property type="term" value="P:integrin-mediated signaling pathway"/>
    <property type="evidence" value="ECO:0007669"/>
    <property type="project" value="UniProtKB-KW"/>
</dbReference>
<keyword evidence="9 27" id="KW-0732">Signal</keyword>
<feature type="disulfide bond" evidence="24">
    <location>
        <begin position="571"/>
        <end position="602"/>
    </location>
</feature>
<feature type="disulfide bond" evidence="24">
    <location>
        <begin position="548"/>
        <end position="553"/>
    </location>
</feature>
<dbReference type="SUPFAM" id="SSF57196">
    <property type="entry name" value="EGF/Laminin"/>
    <property type="match status" value="2"/>
</dbReference>
<evidence type="ECO:0000256" key="10">
    <source>
        <dbReference type="ARBA" id="ARBA00022737"/>
    </source>
</evidence>
<keyword evidence="11" id="KW-0106">Calcium</keyword>
<feature type="transmembrane region" description="Helical" evidence="26">
    <location>
        <begin position="718"/>
        <end position="740"/>
    </location>
</feature>
<feature type="disulfide bond" evidence="24">
    <location>
        <begin position="399"/>
        <end position="410"/>
    </location>
</feature>
<feature type="disulfide bond" evidence="24">
    <location>
        <begin position="477"/>
        <end position="489"/>
    </location>
</feature>
<feature type="disulfide bond" evidence="24">
    <location>
        <begin position="55"/>
        <end position="65"/>
    </location>
</feature>
<dbReference type="SUPFAM" id="SSF69179">
    <property type="entry name" value="Integrin domains"/>
    <property type="match status" value="1"/>
</dbReference>
<feature type="domain" description="Integrin beta subunit tail" evidence="30">
    <location>
        <begin position="634"/>
        <end position="717"/>
    </location>
</feature>
<evidence type="ECO:0000256" key="4">
    <source>
        <dbReference type="ARBA" id="ARBA00022475"/>
    </source>
</evidence>
<feature type="disulfide bond" evidence="24">
    <location>
        <begin position="537"/>
        <end position="546"/>
    </location>
</feature>
<dbReference type="InterPro" id="IPR002369">
    <property type="entry name" value="Integrin_bsu_VWA"/>
</dbReference>
<feature type="disulfide bond" evidence="24">
    <location>
        <begin position="569"/>
        <end position="574"/>
    </location>
</feature>
<evidence type="ECO:0000256" key="12">
    <source>
        <dbReference type="ARBA" id="ARBA00022842"/>
    </source>
</evidence>
<evidence type="ECO:0000256" key="22">
    <source>
        <dbReference type="ARBA" id="ARBA00023273"/>
    </source>
</evidence>
<dbReference type="InterPro" id="IPR036465">
    <property type="entry name" value="vWFA_dom_sf"/>
</dbReference>
<evidence type="ECO:0000256" key="27">
    <source>
        <dbReference type="SAM" id="SignalP"/>
    </source>
</evidence>
<dbReference type="Gene3D" id="3.40.50.410">
    <property type="entry name" value="von Willebrand factor, type A domain"/>
    <property type="match status" value="1"/>
</dbReference>
<evidence type="ECO:0000256" key="26">
    <source>
        <dbReference type="SAM" id="Phobius"/>
    </source>
</evidence>
<keyword evidence="21" id="KW-0628">Postsynaptic cell membrane</keyword>
<feature type="disulfide bond" evidence="24">
    <location>
        <begin position="532"/>
        <end position="561"/>
    </location>
</feature>
<feature type="disulfide bond" evidence="24">
    <location>
        <begin position="640"/>
        <end position="712"/>
    </location>
</feature>
<dbReference type="Gene3D" id="4.10.1240.30">
    <property type="match status" value="1"/>
</dbReference>
<dbReference type="PANTHER" id="PTHR10082:SF60">
    <property type="entry name" value="INTEGRIN BETA-PS"/>
    <property type="match status" value="1"/>
</dbReference>
<keyword evidence="16" id="KW-0770">Synapse</keyword>
<evidence type="ECO:0000256" key="19">
    <source>
        <dbReference type="ARBA" id="ARBA00023157"/>
    </source>
</evidence>
<keyword evidence="15 26" id="KW-1133">Transmembrane helix</keyword>
<feature type="disulfide bond" evidence="24">
    <location>
        <begin position="576"/>
        <end position="585"/>
    </location>
</feature>
<dbReference type="PIRSF" id="PIRSF002512">
    <property type="entry name" value="Integrin_B"/>
    <property type="match status" value="1"/>
</dbReference>
<evidence type="ECO:0000256" key="1">
    <source>
        <dbReference type="ARBA" id="ARBA00004121"/>
    </source>
</evidence>
<evidence type="ECO:0000256" key="8">
    <source>
        <dbReference type="ARBA" id="ARBA00022723"/>
    </source>
</evidence>
<evidence type="ECO:0000256" key="9">
    <source>
        <dbReference type="ARBA" id="ARBA00022729"/>
    </source>
</evidence>
<dbReference type="GO" id="GO:0033627">
    <property type="term" value="P:cell adhesion mediated by integrin"/>
    <property type="evidence" value="ECO:0007669"/>
    <property type="project" value="TreeGrafter"/>
</dbReference>
<organism evidence="31">
    <name type="scientific">Littorina littorea</name>
    <name type="common">Common periwinkle</name>
    <dbReference type="NCBI Taxonomy" id="31216"/>
    <lineage>
        <taxon>Eukaryota</taxon>
        <taxon>Metazoa</taxon>
        <taxon>Spiralia</taxon>
        <taxon>Lophotrochozoa</taxon>
        <taxon>Mollusca</taxon>
        <taxon>Gastropoda</taxon>
        <taxon>Caenogastropoda</taxon>
        <taxon>Littorinimorpha</taxon>
        <taxon>Littorinoidea</taxon>
        <taxon>Littorinidae</taxon>
        <taxon>Littorina</taxon>
    </lineage>
</organism>
<evidence type="ECO:0000256" key="23">
    <source>
        <dbReference type="ARBA" id="ARBA00035006"/>
    </source>
</evidence>
<feature type="domain" description="Integrin beta subunit VWA" evidence="28">
    <location>
        <begin position="41"/>
        <end position="462"/>
    </location>
</feature>
<dbReference type="PROSITE" id="PS52047">
    <property type="entry name" value="I_EGF_2"/>
    <property type="match status" value="2"/>
</dbReference>
<feature type="disulfide bond" evidence="24">
    <location>
        <begin position="258"/>
        <end position="299"/>
    </location>
</feature>
<dbReference type="Pfam" id="PF18372">
    <property type="entry name" value="I-EGF_1"/>
    <property type="match status" value="1"/>
</dbReference>
<dbReference type="EMBL" id="MG596899">
    <property type="protein sequence ID" value="AVP12654.1"/>
    <property type="molecule type" value="mRNA"/>
</dbReference>
<dbReference type="Pfam" id="PF07974">
    <property type="entry name" value="EGF_2"/>
    <property type="match status" value="1"/>
</dbReference>
<evidence type="ECO:0000256" key="24">
    <source>
        <dbReference type="PIRSR" id="PIRSR002512-1"/>
    </source>
</evidence>
<keyword evidence="4" id="KW-1003">Cell membrane</keyword>
<dbReference type="InterPro" id="IPR032695">
    <property type="entry name" value="Integrin_dom_sf"/>
</dbReference>
<dbReference type="GO" id="GO:0005925">
    <property type="term" value="C:focal adhesion"/>
    <property type="evidence" value="ECO:0007669"/>
    <property type="project" value="TreeGrafter"/>
</dbReference>
<dbReference type="SUPFAM" id="SSF69687">
    <property type="entry name" value="Integrin beta tail domain"/>
    <property type="match status" value="1"/>
</dbReference>
<feature type="disulfide bond" evidence="24">
    <location>
        <begin position="615"/>
        <end position="624"/>
    </location>
</feature>
<accession>A0A2P1L4C3</accession>
<dbReference type="GO" id="GO:0098609">
    <property type="term" value="P:cell-cell adhesion"/>
    <property type="evidence" value="ECO:0007669"/>
    <property type="project" value="TreeGrafter"/>
</dbReference>
<dbReference type="GO" id="GO:0030335">
    <property type="term" value="P:positive regulation of cell migration"/>
    <property type="evidence" value="ECO:0007669"/>
    <property type="project" value="UniProtKB-ARBA"/>
</dbReference>
<evidence type="ECO:0000256" key="25">
    <source>
        <dbReference type="RuleBase" id="RU000633"/>
    </source>
</evidence>
<dbReference type="PRINTS" id="PR01186">
    <property type="entry name" value="INTEGRINB"/>
</dbReference>
<dbReference type="SUPFAM" id="SSF53300">
    <property type="entry name" value="vWA-like"/>
    <property type="match status" value="1"/>
</dbReference>
<feature type="disulfide bond" evidence="24">
    <location>
        <begin position="502"/>
        <end position="516"/>
    </location>
</feature>
<keyword evidence="13 25" id="KW-0130">Cell adhesion</keyword>
<dbReference type="InterPro" id="IPR040622">
    <property type="entry name" value="EGF_integrin_1"/>
</dbReference>
<feature type="disulfide bond" evidence="24">
    <location>
        <begin position="202"/>
        <end position="210"/>
    </location>
</feature>
<evidence type="ECO:0000256" key="2">
    <source>
        <dbReference type="ARBA" id="ARBA00004282"/>
    </source>
</evidence>
<feature type="disulfide bond" evidence="24">
    <location>
        <begin position="460"/>
        <end position="464"/>
    </location>
</feature>
<dbReference type="Pfam" id="PF00362">
    <property type="entry name" value="Integrin_beta"/>
    <property type="match status" value="1"/>
</dbReference>
<feature type="disulfide bond" evidence="24">
    <location>
        <begin position="660"/>
        <end position="688"/>
    </location>
</feature>
<evidence type="ECO:0000256" key="6">
    <source>
        <dbReference type="ARBA" id="ARBA00022553"/>
    </source>
</evidence>
<sequence length="789" mass="86536">MMTMRRGLAAALILALVLAALVCVKAQGGNNPCVREDAQKSCSACISTASECGWCLVEDYEKPRCDKIQNHARPDGCDPSAITSPQDSLYLEKNVKVRDGELPEDAVQLQPQHVRIKIRPNKPVRIPITFRQAENYPVDLYYLMDLSNSMEDDKTKLAELGNLIAERMSAITKNFRLGFGSFVDKVVMPYVSTVPKKLKTPCRTSSGEACEAPYGFKNHLSLDLDTSQFAQQVMSASVSGNLDAPEGGFDAIMQAVACENEIGWRSVSRRMMVFSTDAGFHYAGDGKLGGIVKPNDGHCHMSNNLYTESSNQDYPSVSQVTSKLKEKSVSIIFAVTKDQFSIYEKLAKVIESSTTGELANDSANIVDLIEDNYNKITSFVQLKSENVGKNISVKFFSRCFGEDETETDMCEKLKIGQNVTFSAEVTVTQCPKDRKSWKQRLSIYPAGLAERLYLELDIICECECENADNEIPNSPKCFDGNGTYECGVCSCNPGRYGENCECDSSEVSSKESDKKCLGNSTVPCSGRGQCVCGKCVCNPGYGEQYCQCDNQACDYNEFGICGGSERGVCNCGVCECNPGYEGDTCSCRKGNSSCVGSNGMECSGHGKCSCNQCFCDAQYMGPTCDDCPACPGKCEENKACVQCAAFDSGPLTEEQCNRDCRKDLIHIESELPNRPGIRKCQFKDDDDCLFSFTYQYMPNGEVDIVVQRTKSCPESVNVLAIVGGVVGGIVAVGLALLLIWKLLTFIHDRREFAKFENERQHAKWDTGGNPIYKQATSTFTNPTYSGKQG</sequence>